<keyword evidence="3" id="KW-1185">Reference proteome</keyword>
<feature type="region of interest" description="Disordered" evidence="1">
    <location>
        <begin position="1"/>
        <end position="26"/>
    </location>
</feature>
<evidence type="ECO:0000313" key="3">
    <source>
        <dbReference type="Proteomes" id="UP000199110"/>
    </source>
</evidence>
<protein>
    <submittedName>
        <fullName evidence="2">Transcriptional regulator, AlpA family</fullName>
    </submittedName>
</protein>
<reference evidence="2 3" key="1">
    <citation type="submission" date="2016-10" db="EMBL/GenBank/DDBJ databases">
        <authorList>
            <person name="de Groot N.N."/>
        </authorList>
    </citation>
    <scope>NUCLEOTIDE SEQUENCE [LARGE SCALE GENOMIC DNA]</scope>
    <source>
        <strain evidence="2 3">DSM 19073</strain>
    </source>
</reference>
<dbReference type="EMBL" id="FORA01000002">
    <property type="protein sequence ID" value="SFJ02019.1"/>
    <property type="molecule type" value="Genomic_DNA"/>
</dbReference>
<dbReference type="AlphaFoldDB" id="A0A1I3MYH0"/>
<dbReference type="RefSeq" id="WP_092779765.1">
    <property type="nucleotide sequence ID" value="NZ_FORA01000002.1"/>
</dbReference>
<name>A0A1I3MYH0_9RHOB</name>
<dbReference type="Proteomes" id="UP000199110">
    <property type="component" value="Unassembled WGS sequence"/>
</dbReference>
<proteinExistence type="predicted"/>
<accession>A0A1I3MYH0</accession>
<sequence>MNAKKNIAKMTPDGLIPRFNSNKSKDRTRPRLIDRWEVIDMLGISESTLERRMVDDETFPQPRRLGSRTIRWIEADVEAYIFGLEAVDYFSN</sequence>
<dbReference type="Gene3D" id="1.10.238.160">
    <property type="match status" value="1"/>
</dbReference>
<organism evidence="2 3">
    <name type="scientific">Jannaschia pohangensis</name>
    <dbReference type="NCBI Taxonomy" id="390807"/>
    <lineage>
        <taxon>Bacteria</taxon>
        <taxon>Pseudomonadati</taxon>
        <taxon>Pseudomonadota</taxon>
        <taxon>Alphaproteobacteria</taxon>
        <taxon>Rhodobacterales</taxon>
        <taxon>Roseobacteraceae</taxon>
        <taxon>Jannaschia</taxon>
    </lineage>
</organism>
<dbReference type="Pfam" id="PF05930">
    <property type="entry name" value="Phage_AlpA"/>
    <property type="match status" value="1"/>
</dbReference>
<evidence type="ECO:0000313" key="2">
    <source>
        <dbReference type="EMBL" id="SFJ02019.1"/>
    </source>
</evidence>
<evidence type="ECO:0000256" key="1">
    <source>
        <dbReference type="SAM" id="MobiDB-lite"/>
    </source>
</evidence>
<dbReference type="InterPro" id="IPR010260">
    <property type="entry name" value="AlpA"/>
</dbReference>
<dbReference type="OrthoDB" id="8452166at2"/>
<gene>
    <name evidence="2" type="ORF">SAMN04488095_1998</name>
</gene>